<keyword evidence="2" id="KW-1185">Reference proteome</keyword>
<accession>A0ACC1PGG8</accession>
<gene>
    <name evidence="1" type="ORF">NUW58_g2814</name>
</gene>
<name>A0ACC1PGG8_9PEZI</name>
<reference evidence="1" key="1">
    <citation type="submission" date="2022-10" db="EMBL/GenBank/DDBJ databases">
        <title>Genome Sequence of Xylaria curta.</title>
        <authorList>
            <person name="Buettner E."/>
        </authorList>
    </citation>
    <scope>NUCLEOTIDE SEQUENCE</scope>
    <source>
        <strain evidence="1">Babe10</strain>
    </source>
</reference>
<organism evidence="1 2">
    <name type="scientific">Xylaria curta</name>
    <dbReference type="NCBI Taxonomy" id="42375"/>
    <lineage>
        <taxon>Eukaryota</taxon>
        <taxon>Fungi</taxon>
        <taxon>Dikarya</taxon>
        <taxon>Ascomycota</taxon>
        <taxon>Pezizomycotina</taxon>
        <taxon>Sordariomycetes</taxon>
        <taxon>Xylariomycetidae</taxon>
        <taxon>Xylariales</taxon>
        <taxon>Xylariaceae</taxon>
        <taxon>Xylaria</taxon>
    </lineage>
</organism>
<protein>
    <submittedName>
        <fullName evidence="1">Uncharacterized protein</fullName>
    </submittedName>
</protein>
<evidence type="ECO:0000313" key="2">
    <source>
        <dbReference type="Proteomes" id="UP001143856"/>
    </source>
</evidence>
<comment type="caution">
    <text evidence="1">The sequence shown here is derived from an EMBL/GenBank/DDBJ whole genome shotgun (WGS) entry which is preliminary data.</text>
</comment>
<dbReference type="EMBL" id="JAPDGR010000389">
    <property type="protein sequence ID" value="KAJ2990717.1"/>
    <property type="molecule type" value="Genomic_DNA"/>
</dbReference>
<evidence type="ECO:0000313" key="1">
    <source>
        <dbReference type="EMBL" id="KAJ2990717.1"/>
    </source>
</evidence>
<sequence length="87" mass="9464">MPPIISPIDVIMESVVIGVLIVVGVYGFASWIFILTSFGNQSDRLQSRYLFMAAISTAVPLVMGLTESREFLRQALNQPFGGTSARA</sequence>
<dbReference type="Proteomes" id="UP001143856">
    <property type="component" value="Unassembled WGS sequence"/>
</dbReference>
<proteinExistence type="predicted"/>